<evidence type="ECO:0000256" key="9">
    <source>
        <dbReference type="ARBA" id="ARBA00023098"/>
    </source>
</evidence>
<evidence type="ECO:0000256" key="6">
    <source>
        <dbReference type="ARBA" id="ARBA00022692"/>
    </source>
</evidence>
<dbReference type="InterPro" id="IPR016219">
    <property type="entry name" value="Phosphatid-EA_MeTrfase_fun"/>
</dbReference>
<feature type="transmembrane region" description="Helical" evidence="13 14">
    <location>
        <begin position="471"/>
        <end position="488"/>
    </location>
</feature>
<keyword evidence="4 13" id="KW-0808">Transferase</keyword>
<organism evidence="16 17">
    <name type="scientific">Cyberlindnera jadinii (strain ATCC 18201 / CBS 1600 / BCRC 20928 / JCM 3617 / NBRC 0987 / NRRL Y-1542)</name>
    <name type="common">Torula yeast</name>
    <name type="synonym">Candida utilis</name>
    <dbReference type="NCBI Taxonomy" id="983966"/>
    <lineage>
        <taxon>Eukaryota</taxon>
        <taxon>Fungi</taxon>
        <taxon>Dikarya</taxon>
        <taxon>Ascomycota</taxon>
        <taxon>Saccharomycotina</taxon>
        <taxon>Saccharomycetes</taxon>
        <taxon>Phaffomycetales</taxon>
        <taxon>Phaffomycetaceae</taxon>
        <taxon>Cyberlindnera</taxon>
    </lineage>
</organism>
<comment type="function">
    <text evidence="13 14">Catalyzes the first step of the methylation pathway of phosphatidylcholine biosynthesis, the SAM-dependent methylation of phosphatidylethanolamine (PE) to phosphatidylmonomethylethanolamine (PMME).</text>
</comment>
<evidence type="ECO:0000256" key="8">
    <source>
        <dbReference type="ARBA" id="ARBA00022989"/>
    </source>
</evidence>
<keyword evidence="5 13" id="KW-0949">S-adenosyl-L-methionine</keyword>
<comment type="caution">
    <text evidence="13 14">Lacks conserved residue(s) required for the propagation of feature annotation.</text>
</comment>
<dbReference type="Gene3D" id="2.60.40.2840">
    <property type="match status" value="1"/>
</dbReference>
<dbReference type="GO" id="GO:0005789">
    <property type="term" value="C:endoplasmic reticulum membrane"/>
    <property type="evidence" value="ECO:0007669"/>
    <property type="project" value="UniProtKB-SubCell"/>
</dbReference>
<gene>
    <name evidence="16" type="primary">CHO2</name>
    <name evidence="16" type="ORF">BN1211_1657</name>
</gene>
<evidence type="ECO:0000313" key="17">
    <source>
        <dbReference type="Proteomes" id="UP000038830"/>
    </source>
</evidence>
<feature type="transmembrane region" description="Helical" evidence="13 14">
    <location>
        <begin position="392"/>
        <end position="412"/>
    </location>
</feature>
<dbReference type="EMBL" id="CDQK01000002">
    <property type="protein sequence ID" value="CEP21532.1"/>
    <property type="molecule type" value="Genomic_DNA"/>
</dbReference>
<evidence type="ECO:0000256" key="3">
    <source>
        <dbReference type="ARBA" id="ARBA00022603"/>
    </source>
</evidence>
<evidence type="ECO:0000256" key="13">
    <source>
        <dbReference type="HAMAP-Rule" id="MF_03217"/>
    </source>
</evidence>
<keyword evidence="8 13" id="KW-1133">Transmembrane helix</keyword>
<feature type="transmembrane region" description="Helical" evidence="13 14">
    <location>
        <begin position="533"/>
        <end position="558"/>
    </location>
</feature>
<evidence type="ECO:0000256" key="5">
    <source>
        <dbReference type="ARBA" id="ARBA00022691"/>
    </source>
</evidence>
<keyword evidence="3 13" id="KW-0489">Methyltransferase</keyword>
<evidence type="ECO:0000256" key="1">
    <source>
        <dbReference type="ARBA" id="ARBA00004127"/>
    </source>
</evidence>
<feature type="transmembrane region" description="Helical" evidence="13 14">
    <location>
        <begin position="288"/>
        <end position="310"/>
    </location>
</feature>
<keyword evidence="12 13" id="KW-1208">Phospholipid metabolism</keyword>
<comment type="similarity">
    <text evidence="13 14">Belongs to the class VI-like SAM-binding methyltransferase superfamily. CHO2 family.</text>
</comment>
<keyword evidence="2 13" id="KW-0444">Lipid biosynthesis</keyword>
<feature type="transmembrane region" description="Helical" evidence="13 14">
    <location>
        <begin position="85"/>
        <end position="106"/>
    </location>
</feature>
<comment type="catalytic activity">
    <reaction evidence="13 14">
        <text>a 1,2-diacyl-sn-glycero-3-phosphoethanolamine + S-adenosyl-L-methionine = a 1,2-diacyl-sn-glycero-3-phospho-N-methylethanolamine + S-adenosyl-L-homocysteine + H(+)</text>
        <dbReference type="Rhea" id="RHEA:11164"/>
        <dbReference type="ChEBI" id="CHEBI:15378"/>
        <dbReference type="ChEBI" id="CHEBI:57856"/>
        <dbReference type="ChEBI" id="CHEBI:59789"/>
        <dbReference type="ChEBI" id="CHEBI:64573"/>
        <dbReference type="ChEBI" id="CHEBI:64612"/>
        <dbReference type="EC" id="2.1.1.17"/>
    </reaction>
</comment>
<accession>A0A0H5C1W0</accession>
<dbReference type="Gene3D" id="1.20.120.1630">
    <property type="match status" value="1"/>
</dbReference>
<dbReference type="PANTHER" id="PTHR32138:SF0">
    <property type="entry name" value="PHOSPHATIDYLETHANOLAMINE N-METHYLTRANSFERASE"/>
    <property type="match status" value="1"/>
</dbReference>
<keyword evidence="6 13" id="KW-0812">Transmembrane</keyword>
<dbReference type="EC" id="2.1.1.17" evidence="13 14"/>
<evidence type="ECO:0000313" key="16">
    <source>
        <dbReference type="EMBL" id="CEP21532.1"/>
    </source>
</evidence>
<evidence type="ECO:0000256" key="2">
    <source>
        <dbReference type="ARBA" id="ARBA00022516"/>
    </source>
</evidence>
<proteinExistence type="inferred from homology"/>
<evidence type="ECO:0000256" key="7">
    <source>
        <dbReference type="ARBA" id="ARBA00022824"/>
    </source>
</evidence>
<keyword evidence="10 13" id="KW-0472">Membrane</keyword>
<evidence type="ECO:0000256" key="11">
    <source>
        <dbReference type="ARBA" id="ARBA00023209"/>
    </source>
</evidence>
<feature type="transmembrane region" description="Helical" evidence="13 14">
    <location>
        <begin position="112"/>
        <end position="136"/>
    </location>
</feature>
<dbReference type="Pfam" id="PF04191">
    <property type="entry name" value="PEMT"/>
    <property type="match status" value="2"/>
</dbReference>
<keyword evidence="9 13" id="KW-0443">Lipid metabolism</keyword>
<dbReference type="PROSITE" id="PS51598">
    <property type="entry name" value="SAM_CHO2"/>
    <property type="match status" value="1"/>
</dbReference>
<keyword evidence="11 13" id="KW-0594">Phospholipid biosynthesis</keyword>
<dbReference type="GO" id="GO:0006656">
    <property type="term" value="P:phosphatidylcholine biosynthetic process"/>
    <property type="evidence" value="ECO:0007669"/>
    <property type="project" value="UniProtKB-UniRule"/>
</dbReference>
<evidence type="ECO:0000256" key="12">
    <source>
        <dbReference type="ARBA" id="ARBA00023264"/>
    </source>
</evidence>
<dbReference type="Proteomes" id="UP000038830">
    <property type="component" value="Unassembled WGS sequence"/>
</dbReference>
<sequence>MAQSSTATASKSSLLNTTTTEEPVSSASENSDVEDSIHSAVDVSAKPANAAGKRTMGRTGDGTYFEVPETHDMVRSLFDPTLRKSYCEVLIFFSLLLNFVVYKVLGSQEWRVYGFCSLYAFWRLSYNLGIGVLLYVQSNQNALVNLAKRYGLFQKENKTLLQKMVALEIKSKMGKSYEASSFPIEFNTWIIFRQLVDLILMQDFTSYMFLVYTCGQDSMLSQSPFLNYTRIILGSLMVLFNLWVKIDAHRVVKDYAWYWGDFFFLQESELIFDGVFNLSPHPMYSIGYLGYYGFALITKSYLVLIVSLIAHTLQFLFLNYVEEPHIVKTYGSEDHEHVVEALENNEHYLKPLTIINNFNPIRITDYLTVILAAGTSLAPFAKDFTDSTWTSVIFAAALAIKVVQALATSIVLQRQSSDKWWTKLYLKYGMDNITAYSNWQVLYNVLLVLSYTSLTALVVREIMDGQYLTGNWLLLRVILGGLLIALQIWTSTSIYSSIGDFGWFYGDFFLPNLSSKTLTKSGIYRYLNDPERLLGVAGIWGAVLITYSPYVFVLAMVWTIHTSLHLEFVEKPHMLKVYGEQQVLKNVSGVSLTLQQFLPAKLNNTIGSFYANTATRMHTYIKRRTQSDVAHQKEFRKHIYGESVSHSEGYTLSLMNLDDDKTVEIGQPIRVKWTAPKGHHPKDWIGLYQVMSTGSSRKITKISSSGRWIAVNSHAYQRPTGIIEEEHPSQGNLVTGVVEFKGELLQFDKGIYELRYHSKGSHKVLSISEPFEVVIPNFPINEQLSAKLFNLIRKVYPLESVDTVLDFKVFDSRELSDLVSSATGIEIAPEVVVKLKTLANISTRVMKSKQMLDELNNE</sequence>
<feature type="transmembrane region" description="Helical" evidence="13 14">
    <location>
        <begin position="225"/>
        <end position="244"/>
    </location>
</feature>
<dbReference type="GO" id="GO:0004608">
    <property type="term" value="F:phosphatidylethanolamine N-methyltransferase activity"/>
    <property type="evidence" value="ECO:0007669"/>
    <property type="project" value="UniProtKB-UniRule"/>
</dbReference>
<dbReference type="AlphaFoldDB" id="A0A0H5C1W0"/>
<evidence type="ECO:0000256" key="14">
    <source>
        <dbReference type="RuleBase" id="RU361122"/>
    </source>
</evidence>
<feature type="compositionally biased region" description="Low complexity" evidence="15">
    <location>
        <begin position="1"/>
        <end position="20"/>
    </location>
</feature>
<dbReference type="GO" id="GO:0032259">
    <property type="term" value="P:methylation"/>
    <property type="evidence" value="ECO:0007669"/>
    <property type="project" value="UniProtKB-KW"/>
</dbReference>
<dbReference type="UniPathway" id="UPA00753"/>
<name>A0A0H5C1W0_CYBJN</name>
<dbReference type="HAMAP" id="MF_03217">
    <property type="entry name" value="PEMT"/>
    <property type="match status" value="1"/>
</dbReference>
<reference evidence="17" key="1">
    <citation type="journal article" date="2015" name="J. Biotechnol.">
        <title>The structure of the Cyberlindnera jadinii genome and its relation to Candida utilis analyzed by the occurrence of single nucleotide polymorphisms.</title>
        <authorList>
            <person name="Rupp O."/>
            <person name="Brinkrolf K."/>
            <person name="Buerth C."/>
            <person name="Kunigo M."/>
            <person name="Schneider J."/>
            <person name="Jaenicke S."/>
            <person name="Goesmann A."/>
            <person name="Puehler A."/>
            <person name="Jaeger K.-E."/>
            <person name="Ernst J.F."/>
        </authorList>
    </citation>
    <scope>NUCLEOTIDE SEQUENCE [LARGE SCALE GENOMIC DNA]</scope>
    <source>
        <strain evidence="17">ATCC 18201 / CBS 1600 / BCRC 20928 / JCM 3617 / NBRC 0987 / NRRL Y-1542</strain>
    </source>
</reference>
<dbReference type="PIRSF" id="PIRSF000383">
    <property type="entry name" value="PEAMT"/>
    <property type="match status" value="1"/>
</dbReference>
<comment type="pathway">
    <text evidence="13 14">Phospholipid metabolism; phosphatidylcholine biosynthesis.</text>
</comment>
<feature type="compositionally biased region" description="Polar residues" evidence="15">
    <location>
        <begin position="21"/>
        <end position="30"/>
    </location>
</feature>
<evidence type="ECO:0000256" key="15">
    <source>
        <dbReference type="SAM" id="MobiDB-lite"/>
    </source>
</evidence>
<dbReference type="InterPro" id="IPR007318">
    <property type="entry name" value="Phopholipid_MeTrfase"/>
</dbReference>
<comment type="subcellular location">
    <subcellularLocation>
        <location evidence="1">Endomembrane system</location>
        <topology evidence="1">Multi-pass membrane protein</topology>
    </subcellularLocation>
    <subcellularLocation>
        <location evidence="13 14">Endoplasmic reticulum membrane</location>
        <topology evidence="13 14">Multi-pass membrane protein</topology>
    </subcellularLocation>
</comment>
<keyword evidence="7 13" id="KW-0256">Endoplasmic reticulum</keyword>
<feature type="transmembrane region" description="Helical" evidence="13 14">
    <location>
        <begin position="441"/>
        <end position="459"/>
    </location>
</feature>
<evidence type="ECO:0000256" key="10">
    <source>
        <dbReference type="ARBA" id="ARBA00023136"/>
    </source>
</evidence>
<protein>
    <recommendedName>
        <fullName evidence="13 14">Phosphatidylethanolamine N-methyltransferase</fullName>
        <shortName evidence="13">PE methyltransferase</shortName>
        <shortName evidence="13 14">PEAMT</shortName>
        <shortName evidence="13">PEMT</shortName>
        <ecNumber evidence="13 14">2.1.1.17</ecNumber>
    </recommendedName>
</protein>
<feature type="region of interest" description="Disordered" evidence="15">
    <location>
        <begin position="1"/>
        <end position="35"/>
    </location>
</feature>
<dbReference type="PANTHER" id="PTHR32138">
    <property type="entry name" value="PHOSPHATIDYLETHANOLAMINE N-METHYLTRANSFERASE"/>
    <property type="match status" value="1"/>
</dbReference>
<evidence type="ECO:0000256" key="4">
    <source>
        <dbReference type="ARBA" id="ARBA00022679"/>
    </source>
</evidence>